<reference evidence="10" key="1">
    <citation type="submission" date="2016-11" db="EMBL/GenBank/DDBJ databases">
        <authorList>
            <person name="Varghese N."/>
            <person name="Submissions S."/>
        </authorList>
    </citation>
    <scope>NUCLEOTIDE SEQUENCE [LARGE SCALE GENOMIC DNA]</scope>
    <source>
        <strain evidence="10">DSM 10349</strain>
    </source>
</reference>
<evidence type="ECO:0000256" key="5">
    <source>
        <dbReference type="ARBA" id="ARBA00023002"/>
    </source>
</evidence>
<evidence type="ECO:0000313" key="10">
    <source>
        <dbReference type="Proteomes" id="UP000183997"/>
    </source>
</evidence>
<evidence type="ECO:0000256" key="6">
    <source>
        <dbReference type="ARBA" id="ARBA00023027"/>
    </source>
</evidence>
<sequence length="388" mass="42900">MSKNIVVLGAGYGGLKAAQKLSDYLKKTKEHPIILINKHNFHMLMTLLHESATGTSNFNDVSIPIDKVLDGKNIEFMKGWVDQIDLANRIITINQGTQKVSFQYLIIALGSEPEYYNIPGLQENSMSLRSLYSSIEIRRRIHTILAKRKQSLTFVIGGGGLTGVELAGELAHQLQRIKELYGIAPNECKIIMVEGAKELLPGLSTEMGRYSRQTLEDMGVEVITEDFVQRVTAETIYLSSGNQIHYSLFIWAGGIKGNRVLEKSGLKTEARGRVPVTQYLQYVDNPTVYLVGDNVLVQDPKTGKPVLPTAQTALQQAEIAAHNIYADIMGLEKKVYVPSSIGTVISIGRGKAFGEVKSFKFKGPAATWLKELIPVKYRYSLGGLKLLS</sequence>
<dbReference type="EC" id="1.6.5.9" evidence="2"/>
<dbReference type="PRINTS" id="PR00411">
    <property type="entry name" value="PNDRDTASEI"/>
</dbReference>
<dbReference type="GO" id="GO:0050136">
    <property type="term" value="F:NADH dehydrogenase (quinone) (non-electrogenic) activity"/>
    <property type="evidence" value="ECO:0007669"/>
    <property type="project" value="UniProtKB-EC"/>
</dbReference>
<evidence type="ECO:0000313" key="9">
    <source>
        <dbReference type="EMBL" id="SHJ96690.1"/>
    </source>
</evidence>
<dbReference type="AlphaFoldDB" id="A0A1M6NLW4"/>
<dbReference type="InterPro" id="IPR045024">
    <property type="entry name" value="NDH-2"/>
</dbReference>
<gene>
    <name evidence="9" type="ORF">SAMN02745123_00211</name>
</gene>
<proteinExistence type="inferred from homology"/>
<dbReference type="RefSeq" id="WP_072910419.1">
    <property type="nucleotide sequence ID" value="NZ_FRAR01000004.1"/>
</dbReference>
<dbReference type="SUPFAM" id="SSF51905">
    <property type="entry name" value="FAD/NAD(P)-binding domain"/>
    <property type="match status" value="2"/>
</dbReference>
<dbReference type="Proteomes" id="UP000183997">
    <property type="component" value="Unassembled WGS sequence"/>
</dbReference>
<dbReference type="STRING" id="1121421.SAMN02745123_00211"/>
<keyword evidence="4" id="KW-0274">FAD</keyword>
<comment type="catalytic activity">
    <reaction evidence="7">
        <text>a quinone + NADH + H(+) = a quinol + NAD(+)</text>
        <dbReference type="Rhea" id="RHEA:46160"/>
        <dbReference type="ChEBI" id="CHEBI:15378"/>
        <dbReference type="ChEBI" id="CHEBI:24646"/>
        <dbReference type="ChEBI" id="CHEBI:57540"/>
        <dbReference type="ChEBI" id="CHEBI:57945"/>
        <dbReference type="ChEBI" id="CHEBI:132124"/>
        <dbReference type="EC" id="1.6.5.9"/>
    </reaction>
</comment>
<dbReference type="PANTHER" id="PTHR43706">
    <property type="entry name" value="NADH DEHYDROGENASE"/>
    <property type="match status" value="1"/>
</dbReference>
<evidence type="ECO:0000256" key="4">
    <source>
        <dbReference type="ARBA" id="ARBA00022827"/>
    </source>
</evidence>
<dbReference type="OrthoDB" id="9781621at2"/>
<dbReference type="PANTHER" id="PTHR43706:SF47">
    <property type="entry name" value="EXTERNAL NADH-UBIQUINONE OXIDOREDUCTASE 1, MITOCHONDRIAL-RELATED"/>
    <property type="match status" value="1"/>
</dbReference>
<keyword evidence="5" id="KW-0560">Oxidoreductase</keyword>
<dbReference type="InterPro" id="IPR036188">
    <property type="entry name" value="FAD/NAD-bd_sf"/>
</dbReference>
<dbReference type="InterPro" id="IPR023753">
    <property type="entry name" value="FAD/NAD-binding_dom"/>
</dbReference>
<protein>
    <recommendedName>
        <fullName evidence="2">NADH:ubiquinone reductase (non-electrogenic)</fullName>
        <ecNumber evidence="2">1.6.5.9</ecNumber>
    </recommendedName>
</protein>
<dbReference type="EMBL" id="FRAR01000004">
    <property type="protein sequence ID" value="SHJ96690.1"/>
    <property type="molecule type" value="Genomic_DNA"/>
</dbReference>
<keyword evidence="10" id="KW-1185">Reference proteome</keyword>
<keyword evidence="3" id="KW-0285">Flavoprotein</keyword>
<name>A0A1M6NLW4_9FIRM</name>
<comment type="similarity">
    <text evidence="1">Belongs to the NADH dehydrogenase family.</text>
</comment>
<evidence type="ECO:0000259" key="8">
    <source>
        <dbReference type="Pfam" id="PF07992"/>
    </source>
</evidence>
<dbReference type="Pfam" id="PF07992">
    <property type="entry name" value="Pyr_redox_2"/>
    <property type="match status" value="1"/>
</dbReference>
<keyword evidence="6" id="KW-0520">NAD</keyword>
<evidence type="ECO:0000256" key="3">
    <source>
        <dbReference type="ARBA" id="ARBA00022630"/>
    </source>
</evidence>
<evidence type="ECO:0000256" key="2">
    <source>
        <dbReference type="ARBA" id="ARBA00012637"/>
    </source>
</evidence>
<organism evidence="9 10">
    <name type="scientific">Desulforamulus aeronauticus DSM 10349</name>
    <dbReference type="NCBI Taxonomy" id="1121421"/>
    <lineage>
        <taxon>Bacteria</taxon>
        <taxon>Bacillati</taxon>
        <taxon>Bacillota</taxon>
        <taxon>Clostridia</taxon>
        <taxon>Eubacteriales</taxon>
        <taxon>Peptococcaceae</taxon>
        <taxon>Desulforamulus</taxon>
    </lineage>
</organism>
<evidence type="ECO:0000256" key="7">
    <source>
        <dbReference type="ARBA" id="ARBA00047599"/>
    </source>
</evidence>
<evidence type="ECO:0000256" key="1">
    <source>
        <dbReference type="ARBA" id="ARBA00005272"/>
    </source>
</evidence>
<accession>A0A1M6NLW4</accession>
<feature type="domain" description="FAD/NAD(P)-binding" evidence="8">
    <location>
        <begin position="4"/>
        <end position="317"/>
    </location>
</feature>
<dbReference type="PRINTS" id="PR00368">
    <property type="entry name" value="FADPNR"/>
</dbReference>
<dbReference type="Gene3D" id="3.50.50.100">
    <property type="match status" value="1"/>
</dbReference>